<keyword evidence="12" id="KW-1185">Reference proteome</keyword>
<evidence type="ECO:0000256" key="1">
    <source>
        <dbReference type="ARBA" id="ARBA00022723"/>
    </source>
</evidence>
<dbReference type="SMART" id="SM00487">
    <property type="entry name" value="DEXDc"/>
    <property type="match status" value="1"/>
</dbReference>
<evidence type="ECO:0000259" key="10">
    <source>
        <dbReference type="PROSITE" id="PS51194"/>
    </source>
</evidence>
<reference evidence="11" key="1">
    <citation type="submission" date="2020-06" db="EMBL/GenBank/DDBJ databases">
        <title>WGS assembly of Ceratodon purpureus strain R40.</title>
        <authorList>
            <person name="Carey S.B."/>
            <person name="Jenkins J."/>
            <person name="Shu S."/>
            <person name="Lovell J.T."/>
            <person name="Sreedasyam A."/>
            <person name="Maumus F."/>
            <person name="Tiley G.P."/>
            <person name="Fernandez-Pozo N."/>
            <person name="Barry K."/>
            <person name="Chen C."/>
            <person name="Wang M."/>
            <person name="Lipzen A."/>
            <person name="Daum C."/>
            <person name="Saski C.A."/>
            <person name="Payton A.C."/>
            <person name="Mcbreen J.C."/>
            <person name="Conrad R.E."/>
            <person name="Kollar L.M."/>
            <person name="Olsson S."/>
            <person name="Huttunen S."/>
            <person name="Landis J.B."/>
            <person name="Wickett N.J."/>
            <person name="Johnson M.G."/>
            <person name="Rensing S.A."/>
            <person name="Grimwood J."/>
            <person name="Schmutz J."/>
            <person name="Mcdaniel S.F."/>
        </authorList>
    </citation>
    <scope>NUCLEOTIDE SEQUENCE</scope>
    <source>
        <strain evidence="11">R40</strain>
    </source>
</reference>
<keyword evidence="6" id="KW-0067">ATP-binding</keyword>
<dbReference type="Pfam" id="PF00176">
    <property type="entry name" value="SNF2-rel_dom"/>
    <property type="match status" value="1"/>
</dbReference>
<dbReference type="CDD" id="cd09917">
    <property type="entry name" value="F-box_SF"/>
    <property type="match status" value="1"/>
</dbReference>
<dbReference type="Gene3D" id="3.40.50.300">
    <property type="entry name" value="P-loop containing nucleotide triphosphate hydrolases"/>
    <property type="match status" value="1"/>
</dbReference>
<keyword evidence="1" id="KW-0479">Metal-binding</keyword>
<keyword evidence="4" id="KW-0378">Hydrolase</keyword>
<gene>
    <name evidence="11" type="ORF">KC19_4G107400</name>
</gene>
<dbReference type="GO" id="GO:0016787">
    <property type="term" value="F:hydrolase activity"/>
    <property type="evidence" value="ECO:0007669"/>
    <property type="project" value="UniProtKB-KW"/>
</dbReference>
<dbReference type="PANTHER" id="PTHR45626:SF14">
    <property type="entry name" value="ATP-DEPENDENT DNA HELICASE (EUROFUNG)"/>
    <property type="match status" value="1"/>
</dbReference>
<dbReference type="CDD" id="cd18793">
    <property type="entry name" value="SF2_C_SNF"/>
    <property type="match status" value="1"/>
</dbReference>
<evidence type="ECO:0000259" key="7">
    <source>
        <dbReference type="PROSITE" id="PS50181"/>
    </source>
</evidence>
<evidence type="ECO:0000256" key="2">
    <source>
        <dbReference type="ARBA" id="ARBA00022741"/>
    </source>
</evidence>
<feature type="domain" description="F-box" evidence="7">
    <location>
        <begin position="319"/>
        <end position="350"/>
    </location>
</feature>
<dbReference type="GO" id="GO:0008270">
    <property type="term" value="F:zinc ion binding"/>
    <property type="evidence" value="ECO:0007669"/>
    <property type="project" value="UniProtKB-KW"/>
</dbReference>
<dbReference type="InterPro" id="IPR001650">
    <property type="entry name" value="Helicase_C-like"/>
</dbReference>
<dbReference type="Pfam" id="PF00271">
    <property type="entry name" value="Helicase_C"/>
    <property type="match status" value="1"/>
</dbReference>
<dbReference type="GO" id="GO:0005634">
    <property type="term" value="C:nucleus"/>
    <property type="evidence" value="ECO:0007669"/>
    <property type="project" value="TreeGrafter"/>
</dbReference>
<dbReference type="InterPro" id="IPR049730">
    <property type="entry name" value="SNF2/RAD54-like_C"/>
</dbReference>
<evidence type="ECO:0008006" key="13">
    <source>
        <dbReference type="Google" id="ProtNLM"/>
    </source>
</evidence>
<feature type="domain" description="CW-type" evidence="8">
    <location>
        <begin position="635"/>
        <end position="687"/>
    </location>
</feature>
<dbReference type="InterPro" id="IPR050628">
    <property type="entry name" value="SNF2_RAD54_helicase_TF"/>
</dbReference>
<dbReference type="Gene3D" id="3.40.50.10810">
    <property type="entry name" value="Tandem AAA-ATPase domain"/>
    <property type="match status" value="1"/>
</dbReference>
<evidence type="ECO:0000313" key="12">
    <source>
        <dbReference type="Proteomes" id="UP000822688"/>
    </source>
</evidence>
<dbReference type="Pfam" id="PF12937">
    <property type="entry name" value="F-box-like"/>
    <property type="match status" value="1"/>
</dbReference>
<evidence type="ECO:0000256" key="5">
    <source>
        <dbReference type="ARBA" id="ARBA00022833"/>
    </source>
</evidence>
<dbReference type="GO" id="GO:0008094">
    <property type="term" value="F:ATP-dependent activity, acting on DNA"/>
    <property type="evidence" value="ECO:0007669"/>
    <property type="project" value="TreeGrafter"/>
</dbReference>
<evidence type="ECO:0000259" key="9">
    <source>
        <dbReference type="PROSITE" id="PS51192"/>
    </source>
</evidence>
<feature type="domain" description="Helicase C-terminal" evidence="10">
    <location>
        <begin position="1249"/>
        <end position="1402"/>
    </location>
</feature>
<dbReference type="SMART" id="SM00490">
    <property type="entry name" value="HELICc"/>
    <property type="match status" value="1"/>
</dbReference>
<keyword evidence="3" id="KW-0863">Zinc-finger</keyword>
<dbReference type="EMBL" id="CM026424">
    <property type="protein sequence ID" value="KAG0579570.1"/>
    <property type="molecule type" value="Genomic_DNA"/>
</dbReference>
<dbReference type="PROSITE" id="PS51050">
    <property type="entry name" value="ZF_CW"/>
    <property type="match status" value="1"/>
</dbReference>
<evidence type="ECO:0000256" key="3">
    <source>
        <dbReference type="ARBA" id="ARBA00022771"/>
    </source>
</evidence>
<dbReference type="CDD" id="cd16449">
    <property type="entry name" value="RING-HC"/>
    <property type="match status" value="1"/>
</dbReference>
<feature type="domain" description="Helicase ATP-binding" evidence="9">
    <location>
        <begin position="824"/>
        <end position="956"/>
    </location>
</feature>
<dbReference type="Pfam" id="PF07496">
    <property type="entry name" value="zf-CW"/>
    <property type="match status" value="1"/>
</dbReference>
<evidence type="ECO:0000256" key="4">
    <source>
        <dbReference type="ARBA" id="ARBA00022801"/>
    </source>
</evidence>
<dbReference type="PROSITE" id="PS50181">
    <property type="entry name" value="FBOX"/>
    <property type="match status" value="1"/>
</dbReference>
<organism evidence="11 12">
    <name type="scientific">Ceratodon purpureus</name>
    <name type="common">Fire moss</name>
    <name type="synonym">Dicranum purpureum</name>
    <dbReference type="NCBI Taxonomy" id="3225"/>
    <lineage>
        <taxon>Eukaryota</taxon>
        <taxon>Viridiplantae</taxon>
        <taxon>Streptophyta</taxon>
        <taxon>Embryophyta</taxon>
        <taxon>Bryophyta</taxon>
        <taxon>Bryophytina</taxon>
        <taxon>Bryopsida</taxon>
        <taxon>Dicranidae</taxon>
        <taxon>Pseudoditrichales</taxon>
        <taxon>Ditrichaceae</taxon>
        <taxon>Ceratodon</taxon>
    </lineage>
</organism>
<accession>A0A8T0I7B0</accession>
<evidence type="ECO:0000313" key="11">
    <source>
        <dbReference type="EMBL" id="KAG0579570.1"/>
    </source>
</evidence>
<sequence>MEGRESGVLAGVEEPLEEEELRRQMYRLCGFAVVVVKVQGDDLRPDGELGEGCLHELVGAKCSLQGRGWDVHVRVERSGLCLEPLVAEDVVVEEERGQRLEAGALEVAAASEGLTALSSSQIGGSENWRDCKLVEDVPAECAHSAVAGARVESAVKRKRGGVGSGSRNGEGLLHQLQWLSVKNHVRVQGCILAIARKGGETRALAMLDVYLPSSAWMGPGFWKSGVTAAAAISHLSCDWEKRRMLLTKLKSGNEIIMSENVWEQGGCHVLGCKFHQAMSESTKARFDLHSLFKSLATYKSEDRPEGLKLLRDEDVTGLQAGIWDVPDEIITSIFSRLLPKDLHNVAAVCRYTRLMAVPIMPCMHLQLFPHQQSAVRWMLQRENRPGVLAHPLYKSLETEDGFPFYLDTVSGELSPETPPEVQDFRGGLFCDEPGLGKTVTALSLILKTQGASADPPPDTEVYWVPQGTGERMGYYEMNSSLSILGRSALKRSMLLKARKNNDYVRESDRVSVRRLSAGNVALPDTSTNDLATRSLPAKLHPEPLRSSIRVKRKLGESFEIAVEDSLLVANTADRKKIRKGRHSLDSKISSGSGSGFGSLIVAEEISPPPASTSSSSLYDGVTAKRASKRSVVKWIYEEENWVQCEACSKWRKLPSGAIPPKNDIAWFCSLNPDSMHQKCTVPQESDSDVSVKSLPGFYKTGTDPGQPQNVAFFASILKENAHLYDECARRPVMWLADLNSDKLAKLAAVGLAIPREAKGEGFVAESSSGDTLFKLFGLVSKKPKKGPIKWFYPKGLDSLVFDTVALREAARKPRDDATRLYLSRATLIVVTQSLVEHWRHQIVKHTTPGQLRVYVWTDHKKPAAAHNLAWDYDIVVTTFNRLSSEWSNRENSVLMRVHWLRIMLDEGHTLGASLSLTNKLQMAKSLHASRRWILTGTPTPNTPSSQAAYLRPMLEFLHENLYSKHQKLWDNAILRPFEAGCEEGRSRLLQLLHRTMISSRKSDLCTIPPCIRKVKLLDFTEAHAATYNELVVTVQRNILLADWRDPSHVESLLNPKQWKFRSTTLRNIRLSCCVAGHIKVGMSGEDVHETVDLLVEEYGLINASDLYYKIQSALIHGGTCDRCQIWCRLPVITPCLHLLCLSCVAMDCEKCTMSGCGHLYKMQSPAELARPENPTPKWPVPQDLIELQPSYAQDDWDPDWHATSSSKVAYLVDQLKVIQDNNLAQQYSFDTFSEAKADWFNSTMLHTYSNNNSTCSLPFKAIVFSQFLEHINVIEQQLKGAGIHHVGMYSPMPHSNRMKSLVSFQKDPVCTVLVMDASASLGLDLSFVTHVYLMEPIWDGSVEAQVVSRAHRMGATRPVLVETLAMSGTIEQQMLEFLQDTSGKGRLRDGHDSSGKTNYSLENSCLTNLNFVRTCSSAVNA</sequence>
<dbReference type="InterPro" id="IPR011124">
    <property type="entry name" value="Znf_CW"/>
</dbReference>
<dbReference type="Proteomes" id="UP000822688">
    <property type="component" value="Chromosome 4"/>
</dbReference>
<comment type="caution">
    <text evidence="11">The sequence shown here is derived from an EMBL/GenBank/DDBJ whole genome shotgun (WGS) entry which is preliminary data.</text>
</comment>
<dbReference type="InterPro" id="IPR038718">
    <property type="entry name" value="SNF2-like_sf"/>
</dbReference>
<dbReference type="SUPFAM" id="SSF52540">
    <property type="entry name" value="P-loop containing nucleoside triphosphate hydrolases"/>
    <property type="match status" value="3"/>
</dbReference>
<dbReference type="PROSITE" id="PS51194">
    <property type="entry name" value="HELICASE_CTER"/>
    <property type="match status" value="1"/>
</dbReference>
<dbReference type="InterPro" id="IPR000330">
    <property type="entry name" value="SNF2_N"/>
</dbReference>
<dbReference type="InterPro" id="IPR027417">
    <property type="entry name" value="P-loop_NTPase"/>
</dbReference>
<dbReference type="PANTHER" id="PTHR45626">
    <property type="entry name" value="TRANSCRIPTION TERMINATION FACTOR 2-RELATED"/>
    <property type="match status" value="1"/>
</dbReference>
<dbReference type="GO" id="GO:0006281">
    <property type="term" value="P:DNA repair"/>
    <property type="evidence" value="ECO:0007669"/>
    <property type="project" value="TreeGrafter"/>
</dbReference>
<dbReference type="InterPro" id="IPR001810">
    <property type="entry name" value="F-box_dom"/>
</dbReference>
<dbReference type="PROSITE" id="PS51192">
    <property type="entry name" value="HELICASE_ATP_BIND_1"/>
    <property type="match status" value="1"/>
</dbReference>
<protein>
    <recommendedName>
        <fullName evidence="13">F-box protein</fullName>
    </recommendedName>
</protein>
<dbReference type="GO" id="GO:0005524">
    <property type="term" value="F:ATP binding"/>
    <property type="evidence" value="ECO:0007669"/>
    <property type="project" value="UniProtKB-KW"/>
</dbReference>
<evidence type="ECO:0000259" key="8">
    <source>
        <dbReference type="PROSITE" id="PS51050"/>
    </source>
</evidence>
<dbReference type="InterPro" id="IPR014001">
    <property type="entry name" value="Helicase_ATP-bd"/>
</dbReference>
<keyword evidence="2" id="KW-0547">Nucleotide-binding</keyword>
<name>A0A8T0I7B0_CERPU</name>
<evidence type="ECO:0000256" key="6">
    <source>
        <dbReference type="ARBA" id="ARBA00022840"/>
    </source>
</evidence>
<proteinExistence type="predicted"/>
<keyword evidence="5" id="KW-0862">Zinc</keyword>
<dbReference type="Gene3D" id="3.30.40.100">
    <property type="match status" value="1"/>
</dbReference>
<dbReference type="CDD" id="cd18008">
    <property type="entry name" value="DEXDc_SHPRH-like"/>
    <property type="match status" value="1"/>
</dbReference>